<reference evidence="2" key="1">
    <citation type="submission" date="2020-10" db="EMBL/GenBank/DDBJ databases">
        <title>Sequencing the genomes of 1000 actinobacteria strains.</title>
        <authorList>
            <person name="Klenk H.-P."/>
        </authorList>
    </citation>
    <scope>NUCLEOTIDE SEQUENCE</scope>
    <source>
        <strain evidence="2">DSM 45354</strain>
    </source>
</reference>
<comment type="caution">
    <text evidence="2">The sequence shown here is derived from an EMBL/GenBank/DDBJ whole genome shotgun (WGS) entry which is preliminary data.</text>
</comment>
<accession>A0A927MZL9</accession>
<sequence length="69" mass="7509">MTLDRNLRLLLGWHVLPTLPRRAATVRATIARTTTPVVPTTNASVLGSPRNAARTPSTTYGNGLTRDRL</sequence>
<dbReference type="EMBL" id="JADBEM010000001">
    <property type="protein sequence ID" value="MBE1608213.1"/>
    <property type="molecule type" value="Genomic_DNA"/>
</dbReference>
<proteinExistence type="predicted"/>
<evidence type="ECO:0000256" key="1">
    <source>
        <dbReference type="SAM" id="MobiDB-lite"/>
    </source>
</evidence>
<evidence type="ECO:0000313" key="3">
    <source>
        <dbReference type="Proteomes" id="UP000638648"/>
    </source>
</evidence>
<protein>
    <submittedName>
        <fullName evidence="2">Uncharacterized protein</fullName>
    </submittedName>
</protein>
<dbReference type="RefSeq" id="WP_192752023.1">
    <property type="nucleotide sequence ID" value="NZ_BAABJL010000099.1"/>
</dbReference>
<gene>
    <name evidence="2" type="ORF">HEB94_005061</name>
</gene>
<keyword evidence="3" id="KW-1185">Reference proteome</keyword>
<name>A0A927MZL9_9ACTN</name>
<feature type="region of interest" description="Disordered" evidence="1">
    <location>
        <begin position="39"/>
        <end position="69"/>
    </location>
</feature>
<organism evidence="2 3">
    <name type="scientific">Actinopolymorpha pittospori</name>
    <dbReference type="NCBI Taxonomy" id="648752"/>
    <lineage>
        <taxon>Bacteria</taxon>
        <taxon>Bacillati</taxon>
        <taxon>Actinomycetota</taxon>
        <taxon>Actinomycetes</taxon>
        <taxon>Propionibacteriales</taxon>
        <taxon>Actinopolymorphaceae</taxon>
        <taxon>Actinopolymorpha</taxon>
    </lineage>
</organism>
<dbReference type="AlphaFoldDB" id="A0A927MZL9"/>
<evidence type="ECO:0000313" key="2">
    <source>
        <dbReference type="EMBL" id="MBE1608213.1"/>
    </source>
</evidence>
<dbReference type="Proteomes" id="UP000638648">
    <property type="component" value="Unassembled WGS sequence"/>
</dbReference>